<keyword evidence="5" id="KW-1185">Reference proteome</keyword>
<dbReference type="SUPFAM" id="SSF47406">
    <property type="entry name" value="SinR repressor dimerisation domain-like"/>
    <property type="match status" value="1"/>
</dbReference>
<evidence type="ECO:0000259" key="2">
    <source>
        <dbReference type="PROSITE" id="PS50943"/>
    </source>
</evidence>
<dbReference type="PROSITE" id="PS50943">
    <property type="entry name" value="HTH_CROC1"/>
    <property type="match status" value="1"/>
</dbReference>
<proteinExistence type="predicted"/>
<dbReference type="Pfam" id="PF08671">
    <property type="entry name" value="SinI"/>
    <property type="match status" value="1"/>
</dbReference>
<accession>A0ABV8JWU1</accession>
<reference evidence="5" key="1">
    <citation type="journal article" date="2019" name="Int. J. Syst. Evol. Microbiol.">
        <title>The Global Catalogue of Microorganisms (GCM) 10K type strain sequencing project: providing services to taxonomists for standard genome sequencing and annotation.</title>
        <authorList>
            <consortium name="The Broad Institute Genomics Platform"/>
            <consortium name="The Broad Institute Genome Sequencing Center for Infectious Disease"/>
            <person name="Wu L."/>
            <person name="Ma J."/>
        </authorList>
    </citation>
    <scope>NUCLEOTIDE SEQUENCE [LARGE SCALE GENOMIC DNA]</scope>
    <source>
        <strain evidence="5">IBRC-M 10987</strain>
    </source>
</reference>
<dbReference type="InterPro" id="IPR010981">
    <property type="entry name" value="SinR/SinI_dimer_dom"/>
</dbReference>
<dbReference type="InterPro" id="IPR050807">
    <property type="entry name" value="TransReg_Diox_bact_type"/>
</dbReference>
<name>A0ABV8JWU1_9BACL</name>
<dbReference type="Proteomes" id="UP001595715">
    <property type="component" value="Unassembled WGS sequence"/>
</dbReference>
<feature type="domain" description="Sin" evidence="3">
    <location>
        <begin position="65"/>
        <end position="103"/>
    </location>
</feature>
<protein>
    <submittedName>
        <fullName evidence="4">Helix-turn-helix domain-containing protein</fullName>
    </submittedName>
</protein>
<sequence>MTETIGARIKKIRLRKGLSLTELAESAEVAKSYLSNVERGIQNNPSIQFVEKIASTLDVTKNALLFDESKEQELDPEWAALVHEAMSSGVSKRQFKEFLEFQRWKKDQDSKNI</sequence>
<dbReference type="PANTHER" id="PTHR46797">
    <property type="entry name" value="HTH-TYPE TRANSCRIPTIONAL REGULATOR"/>
    <property type="match status" value="1"/>
</dbReference>
<evidence type="ECO:0000259" key="3">
    <source>
        <dbReference type="PROSITE" id="PS51500"/>
    </source>
</evidence>
<evidence type="ECO:0000256" key="1">
    <source>
        <dbReference type="ARBA" id="ARBA00023125"/>
    </source>
</evidence>
<dbReference type="SMART" id="SM00530">
    <property type="entry name" value="HTH_XRE"/>
    <property type="match status" value="1"/>
</dbReference>
<dbReference type="InterPro" id="IPR001387">
    <property type="entry name" value="Cro/C1-type_HTH"/>
</dbReference>
<dbReference type="Gene3D" id="1.10.260.40">
    <property type="entry name" value="lambda repressor-like DNA-binding domains"/>
    <property type="match status" value="1"/>
</dbReference>
<dbReference type="EMBL" id="JBHSAM010000006">
    <property type="protein sequence ID" value="MFC4098478.1"/>
    <property type="molecule type" value="Genomic_DNA"/>
</dbReference>
<dbReference type="PANTHER" id="PTHR46797:SF13">
    <property type="entry name" value="HTH-TYPE TRANSCRIPTIONAL REGULATOR SINR"/>
    <property type="match status" value="1"/>
</dbReference>
<dbReference type="Pfam" id="PF01381">
    <property type="entry name" value="HTH_3"/>
    <property type="match status" value="1"/>
</dbReference>
<evidence type="ECO:0000313" key="4">
    <source>
        <dbReference type="EMBL" id="MFC4098478.1"/>
    </source>
</evidence>
<feature type="domain" description="HTH cro/C1-type" evidence="2">
    <location>
        <begin position="9"/>
        <end position="64"/>
    </location>
</feature>
<dbReference type="InterPro" id="IPR036281">
    <property type="entry name" value="SinR/SinI_dimer_dom_sf"/>
</dbReference>
<comment type="caution">
    <text evidence="4">The sequence shown here is derived from an EMBL/GenBank/DDBJ whole genome shotgun (WGS) entry which is preliminary data.</text>
</comment>
<dbReference type="RefSeq" id="WP_377717096.1">
    <property type="nucleotide sequence ID" value="NZ_JBHSAM010000006.1"/>
</dbReference>
<dbReference type="CDD" id="cd00093">
    <property type="entry name" value="HTH_XRE"/>
    <property type="match status" value="1"/>
</dbReference>
<organism evidence="4 5">
    <name type="scientific">Paenibacillus xanthanilyticus</name>
    <dbReference type="NCBI Taxonomy" id="1783531"/>
    <lineage>
        <taxon>Bacteria</taxon>
        <taxon>Bacillati</taxon>
        <taxon>Bacillota</taxon>
        <taxon>Bacilli</taxon>
        <taxon>Bacillales</taxon>
        <taxon>Paenibacillaceae</taxon>
        <taxon>Paenibacillus</taxon>
    </lineage>
</organism>
<gene>
    <name evidence="4" type="ORF">ACFOZ8_02275</name>
</gene>
<evidence type="ECO:0000313" key="5">
    <source>
        <dbReference type="Proteomes" id="UP001595715"/>
    </source>
</evidence>
<keyword evidence="1" id="KW-0238">DNA-binding</keyword>
<dbReference type="SUPFAM" id="SSF47413">
    <property type="entry name" value="lambda repressor-like DNA-binding domains"/>
    <property type="match status" value="1"/>
</dbReference>
<dbReference type="InterPro" id="IPR010982">
    <property type="entry name" value="Lambda_DNA-bd_dom_sf"/>
</dbReference>
<dbReference type="PROSITE" id="PS51500">
    <property type="entry name" value="SIN"/>
    <property type="match status" value="1"/>
</dbReference>